<keyword evidence="1" id="KW-1133">Transmembrane helix</keyword>
<gene>
    <name evidence="2" type="ORF">MKI86_08080</name>
</gene>
<evidence type="ECO:0000256" key="1">
    <source>
        <dbReference type="SAM" id="Phobius"/>
    </source>
</evidence>
<proteinExistence type="predicted"/>
<keyword evidence="1" id="KW-0812">Transmembrane</keyword>
<reference evidence="2 3" key="1">
    <citation type="submission" date="2022-02" db="EMBL/GenBank/DDBJ databases">
        <title>Shinella B3.7 sp. nov., isolated from Sediment (Zhairuo Island).</title>
        <authorList>
            <person name="Chen G."/>
        </authorList>
    </citation>
    <scope>NUCLEOTIDE SEQUENCE [LARGE SCALE GENOMIC DNA]</scope>
    <source>
        <strain evidence="2 3">B3.7</strain>
    </source>
</reference>
<dbReference type="Proteomes" id="UP001201844">
    <property type="component" value="Unassembled WGS sequence"/>
</dbReference>
<evidence type="ECO:0000313" key="3">
    <source>
        <dbReference type="Proteomes" id="UP001201844"/>
    </source>
</evidence>
<keyword evidence="1" id="KW-0472">Membrane</keyword>
<evidence type="ECO:0000313" key="2">
    <source>
        <dbReference type="EMBL" id="MCJ8149094.1"/>
    </source>
</evidence>
<feature type="transmembrane region" description="Helical" evidence="1">
    <location>
        <begin position="161"/>
        <end position="191"/>
    </location>
</feature>
<sequence length="198" mass="22585">MLRELLYELTRGFAYRQIKHPEMRKYTTWLPIFVYSIIAFVYLGLGLDFRWLGSNGVFDKLQTILSTLPGFYFAGLAAVATFGGAGMDNKMPDPTPLVNIRVRGKSISHPLTRRQFLSYLFSYLVILSLLLCLLLLCINAMASVIPNLEKYFEAMPNGPYIWWLLEFLVGSGLLLGFSSMLITTLHGIFFLTERMHQP</sequence>
<dbReference type="EMBL" id="JAKVIN010000003">
    <property type="protein sequence ID" value="MCJ8149094.1"/>
    <property type="molecule type" value="Genomic_DNA"/>
</dbReference>
<keyword evidence="3" id="KW-1185">Reference proteome</keyword>
<organism evidence="2 3">
    <name type="scientific">Shinella sedimenti</name>
    <dbReference type="NCBI Taxonomy" id="2919913"/>
    <lineage>
        <taxon>Bacteria</taxon>
        <taxon>Pseudomonadati</taxon>
        <taxon>Pseudomonadota</taxon>
        <taxon>Alphaproteobacteria</taxon>
        <taxon>Hyphomicrobiales</taxon>
        <taxon>Rhizobiaceae</taxon>
        <taxon>Shinella</taxon>
    </lineage>
</organism>
<accession>A0ABT0CLG2</accession>
<feature type="transmembrane region" description="Helical" evidence="1">
    <location>
        <begin position="26"/>
        <end position="45"/>
    </location>
</feature>
<feature type="transmembrane region" description="Helical" evidence="1">
    <location>
        <begin position="65"/>
        <end position="85"/>
    </location>
</feature>
<comment type="caution">
    <text evidence="2">The sequence shown here is derived from an EMBL/GenBank/DDBJ whole genome shotgun (WGS) entry which is preliminary data.</text>
</comment>
<dbReference type="RefSeq" id="WP_241599677.1">
    <property type="nucleotide sequence ID" value="NZ_JAKVIN010000003.1"/>
</dbReference>
<protein>
    <submittedName>
        <fullName evidence="2">Uncharacterized protein</fullName>
    </submittedName>
</protein>
<name>A0ABT0CLG2_9HYPH</name>
<feature type="transmembrane region" description="Helical" evidence="1">
    <location>
        <begin position="116"/>
        <end position="141"/>
    </location>
</feature>